<organismHost>
    <name type="scientific">Apodemus sylvaticus</name>
    <name type="common">European woodmouse</name>
    <dbReference type="NCBI Taxonomy" id="10129"/>
</organismHost>
<organismHost>
    <name type="scientific">Bos taurus</name>
    <name type="common">Bovine</name>
    <dbReference type="NCBI Taxonomy" id="9913"/>
</organismHost>
<reference evidence="1" key="1">
    <citation type="submission" date="2018-04" db="EMBL/GenBank/DDBJ databases">
        <authorList>
            <person name="Go L.Y."/>
            <person name="Mitchell J.A."/>
        </authorList>
    </citation>
    <scope>NUCLEOTIDE SEQUENCE</scope>
    <source>
        <strain evidence="1">Ger/2014/Human</strain>
    </source>
</reference>
<organism evidence="1">
    <name type="scientific">Cowpox virus</name>
    <name type="common">CPV</name>
    <dbReference type="NCBI Taxonomy" id="10243"/>
    <lineage>
        <taxon>Viruses</taxon>
        <taxon>Varidnaviria</taxon>
        <taxon>Bamfordvirae</taxon>
        <taxon>Nucleocytoviricota</taxon>
        <taxon>Pokkesviricetes</taxon>
        <taxon>Chitovirales</taxon>
        <taxon>Poxviridae</taxon>
        <taxon>Chordopoxvirinae</taxon>
        <taxon>Orthopoxvirus</taxon>
        <taxon>Orthopoxvirus cowpox</taxon>
    </lineage>
</organism>
<protein>
    <submittedName>
        <fullName evidence="1">CPXV116 protein</fullName>
    </submittedName>
</protein>
<dbReference type="EMBL" id="LT993226">
    <property type="protein sequence ID" value="SPN67922.1"/>
    <property type="molecule type" value="Genomic_DNA"/>
</dbReference>
<dbReference type="Proteomes" id="UP000279063">
    <property type="component" value="Segment"/>
</dbReference>
<organismHost>
    <name type="scientific">Myodes glareolus</name>
    <name type="common">Bank vole</name>
    <name type="synonym">Clethrionomys glareolus</name>
    <dbReference type="NCBI Taxonomy" id="447135"/>
</organismHost>
<organismHost>
    <name type="scientific">Felis catus</name>
    <name type="common">Cat</name>
    <name type="synonym">Felis silvestris catus</name>
    <dbReference type="NCBI Taxonomy" id="9685"/>
</organismHost>
<organismHost>
    <name type="scientific">Loxodonta africana</name>
    <name type="common">African elephant</name>
    <dbReference type="NCBI Taxonomy" id="9785"/>
</organismHost>
<sequence length="60" mass="6844">MVLFGWRLNIDIVNAIISNVLSSPKKAVIARDFIRLSISIYQSCNYLCKDLYHPSVDDLT</sequence>
<organismHost>
    <name type="scientific">Mus musculus</name>
    <name type="common">Mouse</name>
    <dbReference type="NCBI Taxonomy" id="10090"/>
</organismHost>
<proteinExistence type="predicted"/>
<organismHost>
    <name type="scientific">Homo sapiens</name>
    <name type="common">Human</name>
    <dbReference type="NCBI Taxonomy" id="9606"/>
</organismHost>
<name>A0A2R8F685_COWPX</name>
<gene>
    <name evidence="1" type="primary">CPXV116</name>
</gene>
<organismHost>
    <name type="scientific">Microtus agrestis</name>
    <name type="common">Short-tailed field vole</name>
    <dbReference type="NCBI Taxonomy" id="29092"/>
</organismHost>
<evidence type="ECO:0000313" key="1">
    <source>
        <dbReference type="EMBL" id="SPN67922.1"/>
    </source>
</evidence>
<accession>A0A2R8F685</accession>